<dbReference type="PANTHER" id="PTHR43022">
    <property type="entry name" value="PROTEIN SMF"/>
    <property type="match status" value="1"/>
</dbReference>
<gene>
    <name evidence="3" type="ORF">K1W69_25240</name>
</gene>
<dbReference type="RefSeq" id="WP_220231241.1">
    <property type="nucleotide sequence ID" value="NZ_JAICBX010000006.1"/>
</dbReference>
<dbReference type="SUPFAM" id="SSF102405">
    <property type="entry name" value="MCP/YpsA-like"/>
    <property type="match status" value="1"/>
</dbReference>
<protein>
    <submittedName>
        <fullName evidence="3">DNA-protecting protein DprA</fullName>
    </submittedName>
</protein>
<dbReference type="Pfam" id="PF02481">
    <property type="entry name" value="DNA_processg_A"/>
    <property type="match status" value="1"/>
</dbReference>
<feature type="domain" description="Smf/DprA SLOG" evidence="2">
    <location>
        <begin position="80"/>
        <end position="258"/>
    </location>
</feature>
<organism evidence="3 4">
    <name type="scientific">Flavimaribacter sediminis</name>
    <dbReference type="NCBI Taxonomy" id="2865987"/>
    <lineage>
        <taxon>Bacteria</taxon>
        <taxon>Pseudomonadati</taxon>
        <taxon>Pseudomonadota</taxon>
        <taxon>Alphaproteobacteria</taxon>
        <taxon>Hyphomicrobiales</taxon>
        <taxon>Rhizobiaceae</taxon>
        <taxon>Flavimaribacter</taxon>
    </lineage>
</organism>
<comment type="caution">
    <text evidence="3">The sequence shown here is derived from an EMBL/GenBank/DDBJ whole genome shotgun (WGS) entry which is preliminary data.</text>
</comment>
<dbReference type="Proteomes" id="UP001196509">
    <property type="component" value="Unassembled WGS sequence"/>
</dbReference>
<dbReference type="InterPro" id="IPR003488">
    <property type="entry name" value="DprA"/>
</dbReference>
<reference evidence="3" key="1">
    <citation type="submission" date="2021-08" db="EMBL/GenBank/DDBJ databases">
        <title>Hoeflea bacterium WL0058 sp. nov., isolated from the sediment.</title>
        <authorList>
            <person name="Wang L."/>
            <person name="Zhang D."/>
        </authorList>
    </citation>
    <scope>NUCLEOTIDE SEQUENCE</scope>
    <source>
        <strain evidence="3">WL0058</strain>
    </source>
</reference>
<evidence type="ECO:0000259" key="2">
    <source>
        <dbReference type="Pfam" id="PF02481"/>
    </source>
</evidence>
<keyword evidence="4" id="KW-1185">Reference proteome</keyword>
<evidence type="ECO:0000256" key="1">
    <source>
        <dbReference type="ARBA" id="ARBA00006525"/>
    </source>
</evidence>
<comment type="similarity">
    <text evidence="1">Belongs to the DprA/Smf family.</text>
</comment>
<evidence type="ECO:0000313" key="3">
    <source>
        <dbReference type="EMBL" id="MBW8640522.1"/>
    </source>
</evidence>
<dbReference type="PANTHER" id="PTHR43022:SF1">
    <property type="entry name" value="PROTEIN SMF"/>
    <property type="match status" value="1"/>
</dbReference>
<accession>A0AAE3D3W3</accession>
<name>A0AAE3D3W3_9HYPH</name>
<dbReference type="EMBL" id="JAICBX010000006">
    <property type="protein sequence ID" value="MBW8640522.1"/>
    <property type="molecule type" value="Genomic_DNA"/>
</dbReference>
<dbReference type="GO" id="GO:0009294">
    <property type="term" value="P:DNA-mediated transformation"/>
    <property type="evidence" value="ECO:0007669"/>
    <property type="project" value="InterPro"/>
</dbReference>
<sequence length="292" mass="32650">MQFFEGPALQPISPMREIGAYESLWLEPGCNFTSIAGQFAKNPSALPSNFASLENREECAAGVLEYFRLAGIDRYGVRIHRAGDYPQKLREARTPVELLYYQGTWELVETDCIAVIGGENASWSGVNLADKMARVLAMMDYTVVSGLGTTADMTAHRAAIDAGGNVIAVTSSPLGDMTGLVSQEVYETIARSYLIATPVPVLRYQKRKQSDMKSFRSQMYEMMSALTAATIIVDAEDDSDVLIQAKAALYQGRKLFIPDFCFQRRDIRWPRFYEDLGAIRIREPADIWRNLE</sequence>
<dbReference type="AlphaFoldDB" id="A0AAE3D3W3"/>
<evidence type="ECO:0000313" key="4">
    <source>
        <dbReference type="Proteomes" id="UP001196509"/>
    </source>
</evidence>
<dbReference type="Gene3D" id="3.40.50.450">
    <property type="match status" value="1"/>
</dbReference>
<proteinExistence type="inferred from homology"/>
<dbReference type="InterPro" id="IPR057666">
    <property type="entry name" value="DrpA_SLOG"/>
</dbReference>